<comment type="similarity">
    <text evidence="1">Belongs to the protein kinase superfamily. TKL Ser/Thr protein kinase family. RAF subfamily.</text>
</comment>
<feature type="compositionally biased region" description="Polar residues" evidence="11">
    <location>
        <begin position="48"/>
        <end position="57"/>
    </location>
</feature>
<feature type="compositionally biased region" description="Low complexity" evidence="11">
    <location>
        <begin position="557"/>
        <end position="568"/>
    </location>
</feature>
<comment type="catalytic activity">
    <reaction evidence="9">
        <text>L-seryl-[protein] + ATP = O-phospho-L-seryl-[protein] + ADP + H(+)</text>
        <dbReference type="Rhea" id="RHEA:17989"/>
        <dbReference type="Rhea" id="RHEA-COMP:9863"/>
        <dbReference type="Rhea" id="RHEA-COMP:11604"/>
        <dbReference type="ChEBI" id="CHEBI:15378"/>
        <dbReference type="ChEBI" id="CHEBI:29999"/>
        <dbReference type="ChEBI" id="CHEBI:30616"/>
        <dbReference type="ChEBI" id="CHEBI:83421"/>
        <dbReference type="ChEBI" id="CHEBI:456216"/>
        <dbReference type="EC" id="2.7.11.1"/>
    </reaction>
</comment>
<accession>A0A1Y1II91</accession>
<dbReference type="SMART" id="SM00220">
    <property type="entry name" value="S_TKc"/>
    <property type="match status" value="1"/>
</dbReference>
<dbReference type="InterPro" id="IPR000719">
    <property type="entry name" value="Prot_kinase_dom"/>
</dbReference>
<feature type="region of interest" description="Disordered" evidence="11">
    <location>
        <begin position="481"/>
        <end position="520"/>
    </location>
</feature>
<dbReference type="PROSITE" id="PS00108">
    <property type="entry name" value="PROTEIN_KINASE_ST"/>
    <property type="match status" value="1"/>
</dbReference>
<dbReference type="CDD" id="cd13999">
    <property type="entry name" value="STKc_MAP3K-like"/>
    <property type="match status" value="1"/>
</dbReference>
<evidence type="ECO:0000256" key="5">
    <source>
        <dbReference type="ARBA" id="ARBA00022741"/>
    </source>
</evidence>
<dbReference type="Pfam" id="PF07714">
    <property type="entry name" value="PK_Tyr_Ser-Thr"/>
    <property type="match status" value="1"/>
</dbReference>
<gene>
    <name evidence="13" type="ORF">KFL_006610010</name>
</gene>
<feature type="region of interest" description="Disordered" evidence="11">
    <location>
        <begin position="537"/>
        <end position="680"/>
    </location>
</feature>
<evidence type="ECO:0000256" key="9">
    <source>
        <dbReference type="ARBA" id="ARBA00048679"/>
    </source>
</evidence>
<dbReference type="InterPro" id="IPR008271">
    <property type="entry name" value="Ser/Thr_kinase_AS"/>
</dbReference>
<evidence type="ECO:0000256" key="4">
    <source>
        <dbReference type="ARBA" id="ARBA00022679"/>
    </source>
</evidence>
<dbReference type="InterPro" id="IPR001245">
    <property type="entry name" value="Ser-Thr/Tyr_kinase_cat_dom"/>
</dbReference>
<evidence type="ECO:0000256" key="11">
    <source>
        <dbReference type="SAM" id="MobiDB-lite"/>
    </source>
</evidence>
<comment type="catalytic activity">
    <reaction evidence="8">
        <text>L-threonyl-[protein] + ATP = O-phospho-L-threonyl-[protein] + ADP + H(+)</text>
        <dbReference type="Rhea" id="RHEA:46608"/>
        <dbReference type="Rhea" id="RHEA-COMP:11060"/>
        <dbReference type="Rhea" id="RHEA-COMP:11605"/>
        <dbReference type="ChEBI" id="CHEBI:15378"/>
        <dbReference type="ChEBI" id="CHEBI:30013"/>
        <dbReference type="ChEBI" id="CHEBI:30616"/>
        <dbReference type="ChEBI" id="CHEBI:61977"/>
        <dbReference type="ChEBI" id="CHEBI:456216"/>
        <dbReference type="EC" id="2.7.11.1"/>
    </reaction>
</comment>
<feature type="region of interest" description="Disordered" evidence="11">
    <location>
        <begin position="757"/>
        <end position="798"/>
    </location>
</feature>
<dbReference type="Gene3D" id="1.10.510.10">
    <property type="entry name" value="Transferase(Phosphotransferase) domain 1"/>
    <property type="match status" value="1"/>
</dbReference>
<keyword evidence="5 10" id="KW-0547">Nucleotide-binding</keyword>
<name>A0A1Y1II91_KLENI</name>
<keyword evidence="7 10" id="KW-0067">ATP-binding</keyword>
<keyword evidence="3" id="KW-0723">Serine/threonine-protein kinase</keyword>
<dbReference type="InterPro" id="IPR050167">
    <property type="entry name" value="Ser_Thr_protein_kinase"/>
</dbReference>
<feature type="region of interest" description="Disordered" evidence="11">
    <location>
        <begin position="353"/>
        <end position="454"/>
    </location>
</feature>
<dbReference type="EC" id="2.7.11.1" evidence="2"/>
<feature type="region of interest" description="Disordered" evidence="11">
    <location>
        <begin position="38"/>
        <end position="57"/>
    </location>
</feature>
<evidence type="ECO:0000256" key="8">
    <source>
        <dbReference type="ARBA" id="ARBA00047899"/>
    </source>
</evidence>
<dbReference type="EMBL" id="DF237610">
    <property type="protein sequence ID" value="GAQ90600.1"/>
    <property type="molecule type" value="Genomic_DNA"/>
</dbReference>
<sequence>MSNFLSLIKSRLESGTQIEPLGEPGWVRAALAQASQPDVALGGPTRSGAVQVSSSGRTGEELSRTFWEAGMLDSPIPDGFYSITPNEDMRSRFAAFPSLASLEATPRGLSGDVLLVDRQQDLQLGRLAHLAHTVLQATKTRAAQEAQLQRLAEIVADFYGGAMSEAISQRSSTTSTALDVNIWRPRSDSVPAVVLLTELERGACRPRALLFKHLCDELGFHSRLIMGFQMEAVPLSPLAGVRPNEHLSVVVLLERGGEVLVDLLKKPGLLRPVSPRSLLTYHVGHAGDTEAMEYESGDSGPNSPLYGMALATDSPEHEVLDSPRLRLHRQRMAAQQAQAAAAYGLTLSPDAKLTAGEVPPARSNPNGLEDAEAPRAPWRFQGSPSPSEPGPRGRGQDMERHVLSSPEQRSQPHRRMRTSALEASSLPTSPEVSRDLRRRVHSEEGSLPSSPELSQRIHPASMLGSARRFLLDEGDNCTLSPEAVYGHPPPFARRRSRKKSVDIDDSASHCSVTSPDRPPRVLTRVATHAGPWELPAASAKWQGGSPAHAKGDDRRPSSGGSPAQSSASELARHLVRQRSSESMVPPRPQRTPSPSSADRRATRRSVPQVTDDVVRAVRAMNESLRAGRRRSDSVVKEPPSATGTASSTSGATPTANAARTGGRPPMERQAHGGGLQRFGSAHIGEMPETERCPWCRRACVPGSPPPIAEETFLHRLDRLGIDYRPASALCQGVDCQPRPSSARAFLRGASAEQIVPDFSGRHAPSSHPSSQLLPAPLSPQGPPAPGQADGGVLAGSQAGKEERRALQSALELASMLEQRQLLPFPEWHIDFAEIKLGIRVGVGSFGEVFRGIWRGTEVAVKLLLEQDLSPDNMDDFCNEISLLSRLRHPNVILFLGACIKAPHLSMVTEYMHMGSLYRLIHASGQGPRLSLRRRLKMLRDICRGMMCIQRMNIVHRDLKSANCLVDKHWAVKICDFGLSRLAADAGQPGAAAVGTPEWMAPELLRSEAATYKCDVFSFGVIVWEMSTLRRPWEGLKPHQVVAAVATQRARLPPPPGVLGKLVADCFSESPASRPSWEECLARLHESEFLQDLDE</sequence>
<evidence type="ECO:0000256" key="10">
    <source>
        <dbReference type="PROSITE-ProRule" id="PRU10141"/>
    </source>
</evidence>
<dbReference type="GO" id="GO:0007165">
    <property type="term" value="P:signal transduction"/>
    <property type="evidence" value="ECO:0000318"/>
    <property type="project" value="GO_Central"/>
</dbReference>
<proteinExistence type="inferred from homology"/>
<evidence type="ECO:0000256" key="1">
    <source>
        <dbReference type="ARBA" id="ARBA00010507"/>
    </source>
</evidence>
<dbReference type="FunFam" id="3.30.200.20:FF:000060">
    <property type="entry name" value="Serine/threonine-protein kinase isoform 1"/>
    <property type="match status" value="1"/>
</dbReference>
<feature type="compositionally biased region" description="Low complexity" evidence="11">
    <location>
        <begin position="445"/>
        <end position="454"/>
    </location>
</feature>
<dbReference type="GO" id="GO:0004674">
    <property type="term" value="F:protein serine/threonine kinase activity"/>
    <property type="evidence" value="ECO:0000318"/>
    <property type="project" value="GO_Central"/>
</dbReference>
<feature type="compositionally biased region" description="Low complexity" evidence="11">
    <location>
        <begin position="762"/>
        <end position="775"/>
    </location>
</feature>
<feature type="domain" description="Protein kinase" evidence="12">
    <location>
        <begin position="834"/>
        <end position="1089"/>
    </location>
</feature>
<keyword evidence="6 13" id="KW-0418">Kinase</keyword>
<dbReference type="SUPFAM" id="SSF56112">
    <property type="entry name" value="Protein kinase-like (PK-like)"/>
    <property type="match status" value="1"/>
</dbReference>
<dbReference type="OrthoDB" id="339325at2759"/>
<dbReference type="STRING" id="105231.A0A1Y1II91"/>
<evidence type="ECO:0000256" key="3">
    <source>
        <dbReference type="ARBA" id="ARBA00022527"/>
    </source>
</evidence>
<feature type="compositionally biased region" description="Polar residues" evidence="11">
    <location>
        <begin position="421"/>
        <end position="431"/>
    </location>
</feature>
<dbReference type="InterPro" id="IPR017441">
    <property type="entry name" value="Protein_kinase_ATP_BS"/>
</dbReference>
<evidence type="ECO:0000256" key="7">
    <source>
        <dbReference type="ARBA" id="ARBA00022840"/>
    </source>
</evidence>
<dbReference type="Proteomes" id="UP000054558">
    <property type="component" value="Unassembled WGS sequence"/>
</dbReference>
<reference evidence="13 14" key="1">
    <citation type="journal article" date="2014" name="Nat. Commun.">
        <title>Klebsormidium flaccidum genome reveals primary factors for plant terrestrial adaptation.</title>
        <authorList>
            <person name="Hori K."/>
            <person name="Maruyama F."/>
            <person name="Fujisawa T."/>
            <person name="Togashi T."/>
            <person name="Yamamoto N."/>
            <person name="Seo M."/>
            <person name="Sato S."/>
            <person name="Yamada T."/>
            <person name="Mori H."/>
            <person name="Tajima N."/>
            <person name="Moriyama T."/>
            <person name="Ikeuchi M."/>
            <person name="Watanabe M."/>
            <person name="Wada H."/>
            <person name="Kobayashi K."/>
            <person name="Saito M."/>
            <person name="Masuda T."/>
            <person name="Sasaki-Sekimoto Y."/>
            <person name="Mashiguchi K."/>
            <person name="Awai K."/>
            <person name="Shimojima M."/>
            <person name="Masuda S."/>
            <person name="Iwai M."/>
            <person name="Nobusawa T."/>
            <person name="Narise T."/>
            <person name="Kondo S."/>
            <person name="Saito H."/>
            <person name="Sato R."/>
            <person name="Murakawa M."/>
            <person name="Ihara Y."/>
            <person name="Oshima-Yamada Y."/>
            <person name="Ohtaka K."/>
            <person name="Satoh M."/>
            <person name="Sonobe K."/>
            <person name="Ishii M."/>
            <person name="Ohtani R."/>
            <person name="Kanamori-Sato M."/>
            <person name="Honoki R."/>
            <person name="Miyazaki D."/>
            <person name="Mochizuki H."/>
            <person name="Umetsu J."/>
            <person name="Higashi K."/>
            <person name="Shibata D."/>
            <person name="Kamiya Y."/>
            <person name="Sato N."/>
            <person name="Nakamura Y."/>
            <person name="Tabata S."/>
            <person name="Ida S."/>
            <person name="Kurokawa K."/>
            <person name="Ohta H."/>
        </authorList>
    </citation>
    <scope>NUCLEOTIDE SEQUENCE [LARGE SCALE GENOMIC DNA]</scope>
    <source>
        <strain evidence="13 14">NIES-2285</strain>
    </source>
</reference>
<dbReference type="PROSITE" id="PS50011">
    <property type="entry name" value="PROTEIN_KINASE_DOM"/>
    <property type="match status" value="1"/>
</dbReference>
<protein>
    <recommendedName>
        <fullName evidence="2">non-specific serine/threonine protein kinase</fullName>
        <ecNumber evidence="2">2.7.11.1</ecNumber>
    </recommendedName>
</protein>
<feature type="binding site" evidence="10">
    <location>
        <position position="861"/>
    </location>
    <ligand>
        <name>ATP</name>
        <dbReference type="ChEBI" id="CHEBI:30616"/>
    </ligand>
</feature>
<dbReference type="PANTHER" id="PTHR23257">
    <property type="entry name" value="SERINE-THREONINE PROTEIN KINASE"/>
    <property type="match status" value="1"/>
</dbReference>
<dbReference type="InterPro" id="IPR055164">
    <property type="entry name" value="EDR1/CTR1/ARMC3-like_pept-like"/>
</dbReference>
<evidence type="ECO:0000313" key="14">
    <source>
        <dbReference type="Proteomes" id="UP000054558"/>
    </source>
</evidence>
<feature type="compositionally biased region" description="Pro residues" evidence="11">
    <location>
        <begin position="776"/>
        <end position="785"/>
    </location>
</feature>
<evidence type="ECO:0000256" key="6">
    <source>
        <dbReference type="ARBA" id="ARBA00022777"/>
    </source>
</evidence>
<organism evidence="13 14">
    <name type="scientific">Klebsormidium nitens</name>
    <name type="common">Green alga</name>
    <name type="synonym">Ulothrix nitens</name>
    <dbReference type="NCBI Taxonomy" id="105231"/>
    <lineage>
        <taxon>Eukaryota</taxon>
        <taxon>Viridiplantae</taxon>
        <taxon>Streptophyta</taxon>
        <taxon>Klebsormidiophyceae</taxon>
        <taxon>Klebsormidiales</taxon>
        <taxon>Klebsormidiaceae</taxon>
        <taxon>Klebsormidium</taxon>
    </lineage>
</organism>
<dbReference type="PANTHER" id="PTHR23257:SF821">
    <property type="entry name" value="ATP BINDING PROTEIN"/>
    <property type="match status" value="1"/>
</dbReference>
<dbReference type="PROSITE" id="PS00107">
    <property type="entry name" value="PROTEIN_KINASE_ATP"/>
    <property type="match status" value="1"/>
</dbReference>
<feature type="compositionally biased region" description="Low complexity" evidence="11">
    <location>
        <begin position="638"/>
        <end position="658"/>
    </location>
</feature>
<dbReference type="InterPro" id="IPR011009">
    <property type="entry name" value="Kinase-like_dom_sf"/>
</dbReference>
<dbReference type="OMA" id="ETSHMFD"/>
<dbReference type="Pfam" id="PF14381">
    <property type="entry name" value="EDR1_CTR1_ARMC3_pept"/>
    <property type="match status" value="1"/>
</dbReference>
<dbReference type="GO" id="GO:0005524">
    <property type="term" value="F:ATP binding"/>
    <property type="evidence" value="ECO:0007669"/>
    <property type="project" value="UniProtKB-UniRule"/>
</dbReference>
<evidence type="ECO:0000256" key="2">
    <source>
        <dbReference type="ARBA" id="ARBA00012513"/>
    </source>
</evidence>
<dbReference type="AlphaFoldDB" id="A0A1Y1II91"/>
<evidence type="ECO:0000313" key="13">
    <source>
        <dbReference type="EMBL" id="GAQ90600.1"/>
    </source>
</evidence>
<keyword evidence="14" id="KW-1185">Reference proteome</keyword>
<dbReference type="Gene3D" id="3.30.200.20">
    <property type="entry name" value="Phosphorylase Kinase, domain 1"/>
    <property type="match status" value="1"/>
</dbReference>
<evidence type="ECO:0000259" key="12">
    <source>
        <dbReference type="PROSITE" id="PS50011"/>
    </source>
</evidence>
<keyword evidence="4" id="KW-0808">Transferase</keyword>